<dbReference type="EMBL" id="CAJVPP010000787">
    <property type="protein sequence ID" value="CAG8512069.1"/>
    <property type="molecule type" value="Genomic_DNA"/>
</dbReference>
<dbReference type="GO" id="GO:0005743">
    <property type="term" value="C:mitochondrial inner membrane"/>
    <property type="evidence" value="ECO:0007669"/>
    <property type="project" value="UniProtKB-SubCell"/>
</dbReference>
<dbReference type="Pfam" id="PF02046">
    <property type="entry name" value="COX6A"/>
    <property type="match status" value="1"/>
</dbReference>
<keyword evidence="6" id="KW-0809">Transit peptide</keyword>
<sequence length="112" mass="13160">MNCRFPTTRFSILAERLTRSRVTTLARRNFATEVVSEDFFVKRKSVEEHARILFISVGNAIMIMKEHEAHNLEHPHEEVEHPPFQYQKIRNKPFFWGDGDHTLFHNTAVNGP</sequence>
<evidence type="ECO:0000256" key="6">
    <source>
        <dbReference type="ARBA" id="ARBA00022946"/>
    </source>
</evidence>
<keyword evidence="9" id="KW-0496">Mitochondrion</keyword>
<protein>
    <submittedName>
        <fullName evidence="11">10705_t:CDS:1</fullName>
    </submittedName>
</protein>
<accession>A0A9N8ZZ02</accession>
<proteinExistence type="inferred from homology"/>
<evidence type="ECO:0000256" key="1">
    <source>
        <dbReference type="ARBA" id="ARBA00004434"/>
    </source>
</evidence>
<dbReference type="AlphaFoldDB" id="A0A9N8ZZ02"/>
<keyword evidence="8" id="KW-0560">Oxidoreductase</keyword>
<dbReference type="PROSITE" id="PS01329">
    <property type="entry name" value="COX6A"/>
    <property type="match status" value="1"/>
</dbReference>
<comment type="similarity">
    <text evidence="3">Belongs to the cytochrome c oxidase subunit 6A family.</text>
</comment>
<keyword evidence="4" id="KW-0812">Transmembrane</keyword>
<keyword evidence="12" id="KW-1185">Reference proteome</keyword>
<dbReference type="Gene3D" id="4.10.95.10">
    <property type="entry name" value="Cytochrome c oxidase, subunit VIa"/>
    <property type="match status" value="1"/>
</dbReference>
<gene>
    <name evidence="11" type="ORF">FMOSSE_LOCUS4589</name>
</gene>
<evidence type="ECO:0000256" key="4">
    <source>
        <dbReference type="ARBA" id="ARBA00022692"/>
    </source>
</evidence>
<dbReference type="InterPro" id="IPR001349">
    <property type="entry name" value="Cyt_c_oxidase_su6a"/>
</dbReference>
<keyword evidence="7" id="KW-1133">Transmembrane helix</keyword>
<dbReference type="InterPro" id="IPR018507">
    <property type="entry name" value="Cyt_c_oxidase_su6a_CS"/>
</dbReference>
<evidence type="ECO:0000313" key="12">
    <source>
        <dbReference type="Proteomes" id="UP000789375"/>
    </source>
</evidence>
<evidence type="ECO:0000256" key="10">
    <source>
        <dbReference type="ARBA" id="ARBA00023136"/>
    </source>
</evidence>
<dbReference type="SUPFAM" id="SSF81411">
    <property type="entry name" value="Mitochondrial cytochrome c oxidase subunit VIa"/>
    <property type="match status" value="1"/>
</dbReference>
<organism evidence="11 12">
    <name type="scientific">Funneliformis mosseae</name>
    <name type="common">Endomycorrhizal fungus</name>
    <name type="synonym">Glomus mosseae</name>
    <dbReference type="NCBI Taxonomy" id="27381"/>
    <lineage>
        <taxon>Eukaryota</taxon>
        <taxon>Fungi</taxon>
        <taxon>Fungi incertae sedis</taxon>
        <taxon>Mucoromycota</taxon>
        <taxon>Glomeromycotina</taxon>
        <taxon>Glomeromycetes</taxon>
        <taxon>Glomerales</taxon>
        <taxon>Glomeraceae</taxon>
        <taxon>Funneliformis</taxon>
    </lineage>
</organism>
<evidence type="ECO:0000256" key="7">
    <source>
        <dbReference type="ARBA" id="ARBA00022989"/>
    </source>
</evidence>
<comment type="subcellular location">
    <subcellularLocation>
        <location evidence="1">Mitochondrion inner membrane</location>
        <topology evidence="1">Single-pass membrane protein</topology>
    </subcellularLocation>
</comment>
<name>A0A9N8ZZ02_FUNMO</name>
<dbReference type="GO" id="GO:0016491">
    <property type="term" value="F:oxidoreductase activity"/>
    <property type="evidence" value="ECO:0007669"/>
    <property type="project" value="UniProtKB-KW"/>
</dbReference>
<comment type="caution">
    <text evidence="11">The sequence shown here is derived from an EMBL/GenBank/DDBJ whole genome shotgun (WGS) entry which is preliminary data.</text>
</comment>
<dbReference type="InterPro" id="IPR036418">
    <property type="entry name" value="Cyt_c_oxidase_su6a_sf"/>
</dbReference>
<evidence type="ECO:0000256" key="9">
    <source>
        <dbReference type="ARBA" id="ARBA00023128"/>
    </source>
</evidence>
<evidence type="ECO:0000256" key="2">
    <source>
        <dbReference type="ARBA" id="ARBA00004673"/>
    </source>
</evidence>
<evidence type="ECO:0000256" key="3">
    <source>
        <dbReference type="ARBA" id="ARBA00005553"/>
    </source>
</evidence>
<keyword evidence="5" id="KW-0999">Mitochondrion inner membrane</keyword>
<evidence type="ECO:0000256" key="5">
    <source>
        <dbReference type="ARBA" id="ARBA00022792"/>
    </source>
</evidence>
<comment type="pathway">
    <text evidence="2">Energy metabolism; oxidative phosphorylation.</text>
</comment>
<evidence type="ECO:0000256" key="8">
    <source>
        <dbReference type="ARBA" id="ARBA00023002"/>
    </source>
</evidence>
<reference evidence="11" key="1">
    <citation type="submission" date="2021-06" db="EMBL/GenBank/DDBJ databases">
        <authorList>
            <person name="Kallberg Y."/>
            <person name="Tangrot J."/>
            <person name="Rosling A."/>
        </authorList>
    </citation>
    <scope>NUCLEOTIDE SEQUENCE</scope>
    <source>
        <strain evidence="11">87-6 pot B 2015</strain>
    </source>
</reference>
<evidence type="ECO:0000313" key="11">
    <source>
        <dbReference type="EMBL" id="CAG8512069.1"/>
    </source>
</evidence>
<keyword evidence="10" id="KW-0472">Membrane</keyword>
<dbReference type="Proteomes" id="UP000789375">
    <property type="component" value="Unassembled WGS sequence"/>
</dbReference>